<organism evidence="1 2">
    <name type="scientific">Plectosphaerella cucumerina</name>
    <dbReference type="NCBI Taxonomy" id="40658"/>
    <lineage>
        <taxon>Eukaryota</taxon>
        <taxon>Fungi</taxon>
        <taxon>Dikarya</taxon>
        <taxon>Ascomycota</taxon>
        <taxon>Pezizomycotina</taxon>
        <taxon>Sordariomycetes</taxon>
        <taxon>Hypocreomycetidae</taxon>
        <taxon>Glomerellales</taxon>
        <taxon>Plectosphaerellaceae</taxon>
        <taxon>Plectosphaerella</taxon>
    </lineage>
</organism>
<dbReference type="InterPro" id="IPR034444">
    <property type="entry name" value="Nuo17.8"/>
</dbReference>
<evidence type="ECO:0000313" key="1">
    <source>
        <dbReference type="EMBL" id="KAH7359362.1"/>
    </source>
</evidence>
<protein>
    <submittedName>
        <fullName evidence="1">NADH:ubiquinone oxidoreductase 17.8kD subunit</fullName>
    </submittedName>
</protein>
<dbReference type="OrthoDB" id="2120038at2759"/>
<dbReference type="PANTHER" id="PTHR42100">
    <property type="entry name" value="OXIDOREDUCTASE 178 KDA SUBUNIT, PUTATIVE (AFU_ORTHOLOGUE AFUA_8G04320)-RELATED"/>
    <property type="match status" value="1"/>
</dbReference>
<name>A0A8K0X410_9PEZI</name>
<sequence length="165" mass="18921">MQAIRTRGACIARQTQAAGLRQAPRRHAHDHHHHHVEPVNESIGAGFWGTVAVIPAFALVYNLSTPDKDGKAPWLTRKIHEYHSWQEEWAERSHLHTKAIEQAGFDRALFLHAPVNRDVDLRFPEAVHNHAARNIPAGHIANMDHVVEHYRKQHLEQEAIKERRA</sequence>
<evidence type="ECO:0000313" key="2">
    <source>
        <dbReference type="Proteomes" id="UP000813385"/>
    </source>
</evidence>
<dbReference type="EMBL" id="JAGPXD010000004">
    <property type="protein sequence ID" value="KAH7359362.1"/>
    <property type="molecule type" value="Genomic_DNA"/>
</dbReference>
<reference evidence="1" key="1">
    <citation type="journal article" date="2021" name="Nat. Commun.">
        <title>Genetic determinants of endophytism in the Arabidopsis root mycobiome.</title>
        <authorList>
            <person name="Mesny F."/>
            <person name="Miyauchi S."/>
            <person name="Thiergart T."/>
            <person name="Pickel B."/>
            <person name="Atanasova L."/>
            <person name="Karlsson M."/>
            <person name="Huettel B."/>
            <person name="Barry K.W."/>
            <person name="Haridas S."/>
            <person name="Chen C."/>
            <person name="Bauer D."/>
            <person name="Andreopoulos W."/>
            <person name="Pangilinan J."/>
            <person name="LaButti K."/>
            <person name="Riley R."/>
            <person name="Lipzen A."/>
            <person name="Clum A."/>
            <person name="Drula E."/>
            <person name="Henrissat B."/>
            <person name="Kohler A."/>
            <person name="Grigoriev I.V."/>
            <person name="Martin F.M."/>
            <person name="Hacquard S."/>
        </authorList>
    </citation>
    <scope>NUCLEOTIDE SEQUENCE</scope>
    <source>
        <strain evidence="1">MPI-CAGE-AT-0016</strain>
    </source>
</reference>
<dbReference type="PANTHER" id="PTHR42100:SF1">
    <property type="entry name" value="OXIDOREDUCTASE 178 KDA SUBUNIT, PUTATIVE (AFU_ORTHOLOGUE AFUA_8G04320)-RELATED"/>
    <property type="match status" value="1"/>
</dbReference>
<keyword evidence="2" id="KW-1185">Reference proteome</keyword>
<proteinExistence type="predicted"/>
<dbReference type="Proteomes" id="UP000813385">
    <property type="component" value="Unassembled WGS sequence"/>
</dbReference>
<comment type="caution">
    <text evidence="1">The sequence shown here is derived from an EMBL/GenBank/DDBJ whole genome shotgun (WGS) entry which is preliminary data.</text>
</comment>
<dbReference type="GO" id="GO:0005739">
    <property type="term" value="C:mitochondrion"/>
    <property type="evidence" value="ECO:0007669"/>
    <property type="project" value="InterPro"/>
</dbReference>
<dbReference type="AlphaFoldDB" id="A0A8K0X410"/>
<accession>A0A8K0X410</accession>
<gene>
    <name evidence="1" type="ORF">B0T11DRAFT_286216</name>
</gene>